<evidence type="ECO:0000256" key="9">
    <source>
        <dbReference type="ARBA" id="ARBA00023211"/>
    </source>
</evidence>
<evidence type="ECO:0000256" key="3">
    <source>
        <dbReference type="ARBA" id="ARBA00022598"/>
    </source>
</evidence>
<dbReference type="Gene3D" id="3.30.470.20">
    <property type="entry name" value="ATP-grasp fold, B domain"/>
    <property type="match status" value="1"/>
</dbReference>
<keyword evidence="8" id="KW-0460">Magnesium</keyword>
<comment type="catalytic activity">
    <reaction evidence="10">
        <text>gamma-L-glutamyl-L-cysteine + glycine + ATP = glutathione + ADP + phosphate + H(+)</text>
        <dbReference type="Rhea" id="RHEA:13557"/>
        <dbReference type="ChEBI" id="CHEBI:15378"/>
        <dbReference type="ChEBI" id="CHEBI:30616"/>
        <dbReference type="ChEBI" id="CHEBI:43474"/>
        <dbReference type="ChEBI" id="CHEBI:57305"/>
        <dbReference type="ChEBI" id="CHEBI:57925"/>
        <dbReference type="ChEBI" id="CHEBI:58173"/>
        <dbReference type="ChEBI" id="CHEBI:456216"/>
        <dbReference type="EC" id="6.3.2.3"/>
    </reaction>
</comment>
<evidence type="ECO:0000256" key="4">
    <source>
        <dbReference type="ARBA" id="ARBA00022684"/>
    </source>
</evidence>
<evidence type="ECO:0000256" key="10">
    <source>
        <dbReference type="HAMAP-Rule" id="MF_00162"/>
    </source>
</evidence>
<proteinExistence type="inferred from homology"/>
<keyword evidence="3 10" id="KW-0436">Ligase</keyword>
<comment type="cofactor">
    <cofactor evidence="2">
        <name>Mg(2+)</name>
        <dbReference type="ChEBI" id="CHEBI:18420"/>
    </cofactor>
</comment>
<feature type="domain" description="ATP-grasp" evidence="11">
    <location>
        <begin position="125"/>
        <end position="309"/>
    </location>
</feature>
<dbReference type="InterPro" id="IPR006284">
    <property type="entry name" value="Glut_synth_pro"/>
</dbReference>
<sequence>MTLTVALQMDPIHSIDVQGDSTLMLGLEAQRRGHKLYHYLPQNLSLKNGAVVATGHGLTLRHEAGNHFDLGAEEEFNLADLDVILLRQDPPFDLAYLTTTWLLEKIHPSTLVVNDPSWVRAMPEKIFVTEFPDLMPPTLITSDPKQAVAFREEHKDIIVKPLYGNGGAGVFHLRPDDENLSALIELYQKLGREPFMVQRYLPEVRAGDKRIILIDGHPAGAVLRVPADGEARANMHVGGRAVKTDLSPRDLEICARIGPTLRERGQIFVGIDVIGDYLTEINVTSPTGIQQINRLNGVHLERDIWDAIERRL</sequence>
<evidence type="ECO:0000256" key="6">
    <source>
        <dbReference type="ARBA" id="ARBA00022741"/>
    </source>
</evidence>
<dbReference type="NCBIfam" id="TIGR01380">
    <property type="entry name" value="glut_syn"/>
    <property type="match status" value="1"/>
</dbReference>
<dbReference type="HAMAP" id="MF_00162">
    <property type="entry name" value="GSH_S"/>
    <property type="match status" value="1"/>
</dbReference>
<evidence type="ECO:0000256" key="5">
    <source>
        <dbReference type="ARBA" id="ARBA00022723"/>
    </source>
</evidence>
<comment type="cofactor">
    <cofactor evidence="1">
        <name>Mn(2+)</name>
        <dbReference type="ChEBI" id="CHEBI:29035"/>
    </cofactor>
</comment>
<dbReference type="PROSITE" id="PS50975">
    <property type="entry name" value="ATP_GRASP"/>
    <property type="match status" value="1"/>
</dbReference>
<comment type="pathway">
    <text evidence="10">Sulfur metabolism; glutathione biosynthesis; glutathione from L-cysteine and L-glutamate: step 2/2.</text>
</comment>
<dbReference type="EMBL" id="NOXS01000033">
    <property type="protein sequence ID" value="OYQ17886.1"/>
    <property type="molecule type" value="Genomic_DNA"/>
</dbReference>
<dbReference type="InterPro" id="IPR004215">
    <property type="entry name" value="GSHS_N"/>
</dbReference>
<dbReference type="RefSeq" id="WP_094409448.1">
    <property type="nucleotide sequence ID" value="NZ_BMJZ01000002.1"/>
</dbReference>
<evidence type="ECO:0000256" key="1">
    <source>
        <dbReference type="ARBA" id="ARBA00001936"/>
    </source>
</evidence>
<keyword evidence="7 10" id="KW-0067">ATP-binding</keyword>
<organism evidence="12 13">
    <name type="scientific">Elstera cyanobacteriorum</name>
    <dbReference type="NCBI Taxonomy" id="2022747"/>
    <lineage>
        <taxon>Bacteria</taxon>
        <taxon>Pseudomonadati</taxon>
        <taxon>Pseudomonadota</taxon>
        <taxon>Alphaproteobacteria</taxon>
        <taxon>Rhodospirillales</taxon>
        <taxon>Rhodospirillaceae</taxon>
        <taxon>Elstera</taxon>
    </lineage>
</organism>
<dbReference type="OrthoDB" id="9785415at2"/>
<keyword evidence="4 10" id="KW-0317">Glutathione biosynthesis</keyword>
<comment type="similarity">
    <text evidence="10">Belongs to the prokaryotic GSH synthase family.</text>
</comment>
<gene>
    <name evidence="10" type="primary">gshB</name>
    <name evidence="12" type="ORF">CHR90_13000</name>
</gene>
<dbReference type="AlphaFoldDB" id="A0A255XLQ2"/>
<evidence type="ECO:0000259" key="11">
    <source>
        <dbReference type="PROSITE" id="PS50975"/>
    </source>
</evidence>
<dbReference type="InterPro" id="IPR013815">
    <property type="entry name" value="ATP_grasp_subdomain_1"/>
</dbReference>
<dbReference type="InterPro" id="IPR016185">
    <property type="entry name" value="PreATP-grasp_dom_sf"/>
</dbReference>
<evidence type="ECO:0000256" key="7">
    <source>
        <dbReference type="ARBA" id="ARBA00022840"/>
    </source>
</evidence>
<dbReference type="SUPFAM" id="SSF52440">
    <property type="entry name" value="PreATP-grasp domain"/>
    <property type="match status" value="1"/>
</dbReference>
<dbReference type="Gene3D" id="3.30.1490.20">
    <property type="entry name" value="ATP-grasp fold, A domain"/>
    <property type="match status" value="1"/>
</dbReference>
<dbReference type="GO" id="GO:0005524">
    <property type="term" value="F:ATP binding"/>
    <property type="evidence" value="ECO:0007669"/>
    <property type="project" value="UniProtKB-UniRule"/>
</dbReference>
<dbReference type="Pfam" id="PF02951">
    <property type="entry name" value="GSH-S_N"/>
    <property type="match status" value="1"/>
</dbReference>
<accession>A0A255XLQ2</accession>
<dbReference type="InterPro" id="IPR011761">
    <property type="entry name" value="ATP-grasp"/>
</dbReference>
<dbReference type="GO" id="GO:0005737">
    <property type="term" value="C:cytoplasm"/>
    <property type="evidence" value="ECO:0007669"/>
    <property type="project" value="TreeGrafter"/>
</dbReference>
<dbReference type="NCBIfam" id="NF003573">
    <property type="entry name" value="PRK05246.1"/>
    <property type="match status" value="1"/>
</dbReference>
<dbReference type="Proteomes" id="UP000216361">
    <property type="component" value="Unassembled WGS sequence"/>
</dbReference>
<dbReference type="PANTHER" id="PTHR21621">
    <property type="entry name" value="RIBOSOMAL PROTEIN S6 MODIFICATION PROTEIN"/>
    <property type="match status" value="1"/>
</dbReference>
<dbReference type="GO" id="GO:0004363">
    <property type="term" value="F:glutathione synthase activity"/>
    <property type="evidence" value="ECO:0007669"/>
    <property type="project" value="UniProtKB-UniRule"/>
</dbReference>
<dbReference type="Pfam" id="PF02955">
    <property type="entry name" value="GSH-S_ATP"/>
    <property type="match status" value="1"/>
</dbReference>
<keyword evidence="13" id="KW-1185">Reference proteome</keyword>
<evidence type="ECO:0000313" key="12">
    <source>
        <dbReference type="EMBL" id="OYQ17886.1"/>
    </source>
</evidence>
<dbReference type="SUPFAM" id="SSF56059">
    <property type="entry name" value="Glutathione synthetase ATP-binding domain-like"/>
    <property type="match status" value="1"/>
</dbReference>
<evidence type="ECO:0000256" key="8">
    <source>
        <dbReference type="ARBA" id="ARBA00022842"/>
    </source>
</evidence>
<keyword evidence="5" id="KW-0479">Metal-binding</keyword>
<keyword evidence="9" id="KW-0464">Manganese</keyword>
<dbReference type="Gene3D" id="3.40.50.20">
    <property type="match status" value="1"/>
</dbReference>
<dbReference type="EC" id="6.3.2.3" evidence="10"/>
<dbReference type="InterPro" id="IPR004218">
    <property type="entry name" value="GSHS_ATP-bd"/>
</dbReference>
<protein>
    <recommendedName>
        <fullName evidence="10">Glutathione synthetase</fullName>
        <ecNumber evidence="10">6.3.2.3</ecNumber>
    </recommendedName>
    <alternativeName>
        <fullName evidence="10">GSH synthetase</fullName>
        <shortName evidence="10">GSH-S</shortName>
        <shortName evidence="10">GSHase</shortName>
    </alternativeName>
    <alternativeName>
        <fullName evidence="10">Glutathione synthase</fullName>
    </alternativeName>
</protein>
<name>A0A255XLQ2_9PROT</name>
<dbReference type="GO" id="GO:0046872">
    <property type="term" value="F:metal ion binding"/>
    <property type="evidence" value="ECO:0007669"/>
    <property type="project" value="UniProtKB-KW"/>
</dbReference>
<reference evidence="12 13" key="1">
    <citation type="submission" date="2017-07" db="EMBL/GenBank/DDBJ databases">
        <title>Elstera cyanobacteriorum sp. nov., a novel bacterium isolated from cyanobacterial aggregates in a eutrophic lake.</title>
        <authorList>
            <person name="Cai H."/>
        </authorList>
    </citation>
    <scope>NUCLEOTIDE SEQUENCE [LARGE SCALE GENOMIC DNA]</scope>
    <source>
        <strain evidence="12 13">TH019</strain>
    </source>
</reference>
<dbReference type="UniPathway" id="UPA00142">
    <property type="reaction ID" value="UER00210"/>
</dbReference>
<evidence type="ECO:0000256" key="2">
    <source>
        <dbReference type="ARBA" id="ARBA00001946"/>
    </source>
</evidence>
<comment type="caution">
    <text evidence="12">The sequence shown here is derived from an EMBL/GenBank/DDBJ whole genome shotgun (WGS) entry which is preliminary data.</text>
</comment>
<evidence type="ECO:0000313" key="13">
    <source>
        <dbReference type="Proteomes" id="UP000216361"/>
    </source>
</evidence>
<keyword evidence="6 10" id="KW-0547">Nucleotide-binding</keyword>
<dbReference type="PANTHER" id="PTHR21621:SF4">
    <property type="entry name" value="GLUTATHIONE SYNTHETASE"/>
    <property type="match status" value="1"/>
</dbReference>